<accession>A0A2X0QWC4</accession>
<keyword evidence="1" id="KW-0812">Transmembrane</keyword>
<reference evidence="2" key="1">
    <citation type="submission" date="2018-05" db="EMBL/GenBank/DDBJ databases">
        <authorList>
            <person name="Lanie J.A."/>
            <person name="Ng W.-L."/>
            <person name="Kazmierczak K.M."/>
            <person name="Andrzejewski T.M."/>
            <person name="Davidsen T.M."/>
            <person name="Wayne K.J."/>
            <person name="Tettelin H."/>
            <person name="Glass J.I."/>
            <person name="Rusch D."/>
            <person name="Podicherti R."/>
            <person name="Tsui H.-C.T."/>
            <person name="Winkler M.E."/>
        </authorList>
    </citation>
    <scope>NUCLEOTIDE SEQUENCE</scope>
    <source>
        <strain evidence="2">KNB</strain>
    </source>
</reference>
<keyword evidence="1" id="KW-1133">Transmembrane helix</keyword>
<proteinExistence type="predicted"/>
<keyword evidence="1" id="KW-0472">Membrane</keyword>
<gene>
    <name evidence="2" type="ORF">NITFAB_1417</name>
</gene>
<evidence type="ECO:0000313" key="2">
    <source>
        <dbReference type="EMBL" id="SPS05827.1"/>
    </source>
</evidence>
<sequence length="136" mass="15195">MAAGWFSVLKYVPWTEVIHNAPKVADGARKLWDVISGKASPQENPFPDVEPAVSSEPQTLATLEARIVRLEKVTSDMHRQILASSELIKALADQNTQLVRRIETNRVRVIWLSVALVVVAILALLGLFLVFWWHGS</sequence>
<organism evidence="2">
    <name type="scientific">Candidatus Nitrotoga fabula</name>
    <dbReference type="NCBI Taxonomy" id="2182327"/>
    <lineage>
        <taxon>Bacteria</taxon>
        <taxon>Pseudomonadati</taxon>
        <taxon>Pseudomonadota</taxon>
        <taxon>Betaproteobacteria</taxon>
        <taxon>Nitrosomonadales</taxon>
        <taxon>Gallionellaceae</taxon>
        <taxon>Candidatus Nitrotoga</taxon>
    </lineage>
</organism>
<dbReference type="AlphaFoldDB" id="A0A2X0QWC4"/>
<feature type="transmembrane region" description="Helical" evidence="1">
    <location>
        <begin position="109"/>
        <end position="133"/>
    </location>
</feature>
<protein>
    <submittedName>
        <fullName evidence="2">Uncharacterized protein</fullName>
    </submittedName>
</protein>
<name>A0A2X0QWC4_9PROT</name>
<dbReference type="EMBL" id="LS423452">
    <property type="protein sequence ID" value="SPS05827.1"/>
    <property type="molecule type" value="Genomic_DNA"/>
</dbReference>
<evidence type="ECO:0000256" key="1">
    <source>
        <dbReference type="SAM" id="Phobius"/>
    </source>
</evidence>